<evidence type="ECO:0000259" key="6">
    <source>
        <dbReference type="PROSITE" id="PS50949"/>
    </source>
</evidence>
<dbReference type="CDD" id="cd00609">
    <property type="entry name" value="AAT_like"/>
    <property type="match status" value="1"/>
</dbReference>
<dbReference type="EMBL" id="WNLA01000001">
    <property type="protein sequence ID" value="MTW01374.1"/>
    <property type="molecule type" value="Genomic_DNA"/>
</dbReference>
<keyword evidence="5" id="KW-0804">Transcription</keyword>
<dbReference type="InterPro" id="IPR004839">
    <property type="entry name" value="Aminotransferase_I/II_large"/>
</dbReference>
<dbReference type="GO" id="GO:0003677">
    <property type="term" value="F:DNA binding"/>
    <property type="evidence" value="ECO:0007669"/>
    <property type="project" value="UniProtKB-KW"/>
</dbReference>
<dbReference type="InterPro" id="IPR036390">
    <property type="entry name" value="WH_DNA-bd_sf"/>
</dbReference>
<keyword evidence="4" id="KW-0238">DNA-binding</keyword>
<dbReference type="RefSeq" id="WP_155437701.1">
    <property type="nucleotide sequence ID" value="NZ_WNLA01000001.1"/>
</dbReference>
<comment type="similarity">
    <text evidence="1">In the C-terminal section; belongs to the class-I pyridoxal-phosphate-dependent aminotransferase family.</text>
</comment>
<gene>
    <name evidence="7" type="ORF">GM668_04645</name>
</gene>
<evidence type="ECO:0000313" key="8">
    <source>
        <dbReference type="Proteomes" id="UP000484015"/>
    </source>
</evidence>
<dbReference type="GO" id="GO:0030170">
    <property type="term" value="F:pyridoxal phosphate binding"/>
    <property type="evidence" value="ECO:0007669"/>
    <property type="project" value="InterPro"/>
</dbReference>
<evidence type="ECO:0000256" key="2">
    <source>
        <dbReference type="ARBA" id="ARBA00022898"/>
    </source>
</evidence>
<protein>
    <submittedName>
        <fullName evidence="7">Aminotransferase class I/II-fold pyridoxal phosphate-dependent enzyme</fullName>
    </submittedName>
</protein>
<dbReference type="PRINTS" id="PR00035">
    <property type="entry name" value="HTHGNTR"/>
</dbReference>
<dbReference type="InterPro" id="IPR015421">
    <property type="entry name" value="PyrdxlP-dep_Trfase_major"/>
</dbReference>
<dbReference type="GO" id="GO:0008483">
    <property type="term" value="F:transaminase activity"/>
    <property type="evidence" value="ECO:0007669"/>
    <property type="project" value="UniProtKB-KW"/>
</dbReference>
<proteinExistence type="inferred from homology"/>
<dbReference type="InterPro" id="IPR051446">
    <property type="entry name" value="HTH_trans_reg/aminotransferase"/>
</dbReference>
<dbReference type="Proteomes" id="UP000484015">
    <property type="component" value="Unassembled WGS sequence"/>
</dbReference>
<dbReference type="Pfam" id="PF00155">
    <property type="entry name" value="Aminotran_1_2"/>
    <property type="match status" value="1"/>
</dbReference>
<sequence>MLSEQIAAQLQRDGPAPLAEQVYGAMRTLVLAAVLKPGQRLPPSRQLAQDLDVSRNTILAAYARLADEGYLAGRVGAGSYVAETLPEARLHAKPGTVARELAGPVGGTLSQRAHAVLGEAVIADGAAFAPCVPDLSHFPFQVWQRLLSRAWRDVRMADVRYASPGGLPALRAAIASHVQLARQVRCTPEQVVVVNGAQHGLDLCARLLADHGERAWVEDPGYPGARRMFRAAGLELAPIPVDDEGLAPQERHWRKPPRLVYITPSHQFPTGAVMSLQRRRALLEAAAACGAWIIEDDYDGEFRFEGRPIASLQGIDRGGRVVYLGTFSKAMFPGLRLGYLVLPESVAARFTEAASRLSFEGRQVTHAALAAFMQEGHFAAYIRRMRLLYAQRRALFAHVWQEELRELAPLAGTDAGMHVIARLPDGMDETVSRLAQQHGIAAQALSGFYLGRPDRYGLVLGYGAVDEEAIRREGKALARLVKGALA</sequence>
<evidence type="ECO:0000256" key="1">
    <source>
        <dbReference type="ARBA" id="ARBA00005384"/>
    </source>
</evidence>
<dbReference type="PANTHER" id="PTHR46577:SF1">
    <property type="entry name" value="HTH-TYPE TRANSCRIPTIONAL REGULATORY PROTEIN GABR"/>
    <property type="match status" value="1"/>
</dbReference>
<comment type="caution">
    <text evidence="7">The sequence shown here is derived from an EMBL/GenBank/DDBJ whole genome shotgun (WGS) entry which is preliminary data.</text>
</comment>
<dbReference type="SMART" id="SM00345">
    <property type="entry name" value="HTH_GNTR"/>
    <property type="match status" value="1"/>
</dbReference>
<dbReference type="SUPFAM" id="SSF46785">
    <property type="entry name" value="Winged helix' DNA-binding domain"/>
    <property type="match status" value="1"/>
</dbReference>
<name>A0A6L6PW52_9BURK</name>
<keyword evidence="8" id="KW-1185">Reference proteome</keyword>
<organism evidence="7 8">
    <name type="scientific">Pseudoduganella ginsengisoli</name>
    <dbReference type="NCBI Taxonomy" id="1462440"/>
    <lineage>
        <taxon>Bacteria</taxon>
        <taxon>Pseudomonadati</taxon>
        <taxon>Pseudomonadota</taxon>
        <taxon>Betaproteobacteria</taxon>
        <taxon>Burkholderiales</taxon>
        <taxon>Oxalobacteraceae</taxon>
        <taxon>Telluria group</taxon>
        <taxon>Pseudoduganella</taxon>
    </lineage>
</organism>
<dbReference type="InterPro" id="IPR036388">
    <property type="entry name" value="WH-like_DNA-bd_sf"/>
</dbReference>
<evidence type="ECO:0000256" key="5">
    <source>
        <dbReference type="ARBA" id="ARBA00023163"/>
    </source>
</evidence>
<dbReference type="Gene3D" id="1.10.10.10">
    <property type="entry name" value="Winged helix-like DNA-binding domain superfamily/Winged helix DNA-binding domain"/>
    <property type="match status" value="1"/>
</dbReference>
<dbReference type="Gene3D" id="3.40.640.10">
    <property type="entry name" value="Type I PLP-dependent aspartate aminotransferase-like (Major domain)"/>
    <property type="match status" value="1"/>
</dbReference>
<dbReference type="Pfam" id="PF00392">
    <property type="entry name" value="GntR"/>
    <property type="match status" value="1"/>
</dbReference>
<evidence type="ECO:0000256" key="3">
    <source>
        <dbReference type="ARBA" id="ARBA00023015"/>
    </source>
</evidence>
<keyword evidence="7" id="KW-0808">Transferase</keyword>
<keyword evidence="3" id="KW-0805">Transcription regulation</keyword>
<dbReference type="SUPFAM" id="SSF53383">
    <property type="entry name" value="PLP-dependent transferases"/>
    <property type="match status" value="1"/>
</dbReference>
<dbReference type="GO" id="GO:0003700">
    <property type="term" value="F:DNA-binding transcription factor activity"/>
    <property type="evidence" value="ECO:0007669"/>
    <property type="project" value="InterPro"/>
</dbReference>
<evidence type="ECO:0000313" key="7">
    <source>
        <dbReference type="EMBL" id="MTW01374.1"/>
    </source>
</evidence>
<dbReference type="AlphaFoldDB" id="A0A6L6PW52"/>
<dbReference type="InterPro" id="IPR000524">
    <property type="entry name" value="Tscrpt_reg_HTH_GntR"/>
</dbReference>
<keyword evidence="2" id="KW-0663">Pyridoxal phosphate</keyword>
<reference evidence="7 8" key="1">
    <citation type="submission" date="2019-11" db="EMBL/GenBank/DDBJ databases">
        <title>Type strains purchased from KCTC, JCM and DSMZ.</title>
        <authorList>
            <person name="Lu H."/>
        </authorList>
    </citation>
    <scope>NUCLEOTIDE SEQUENCE [LARGE SCALE GENOMIC DNA]</scope>
    <source>
        <strain evidence="7 8">KCTC 42409</strain>
    </source>
</reference>
<evidence type="ECO:0000256" key="4">
    <source>
        <dbReference type="ARBA" id="ARBA00023125"/>
    </source>
</evidence>
<dbReference type="PANTHER" id="PTHR46577">
    <property type="entry name" value="HTH-TYPE TRANSCRIPTIONAL REGULATORY PROTEIN GABR"/>
    <property type="match status" value="1"/>
</dbReference>
<feature type="domain" description="HTH gntR-type" evidence="6">
    <location>
        <begin position="16"/>
        <end position="84"/>
    </location>
</feature>
<dbReference type="OrthoDB" id="9804020at2"/>
<dbReference type="PROSITE" id="PS50949">
    <property type="entry name" value="HTH_GNTR"/>
    <property type="match status" value="1"/>
</dbReference>
<accession>A0A6L6PW52</accession>
<dbReference type="InterPro" id="IPR015424">
    <property type="entry name" value="PyrdxlP-dep_Trfase"/>
</dbReference>
<keyword evidence="7" id="KW-0032">Aminotransferase</keyword>
<dbReference type="CDD" id="cd07377">
    <property type="entry name" value="WHTH_GntR"/>
    <property type="match status" value="1"/>
</dbReference>